<proteinExistence type="predicted"/>
<reference evidence="2" key="1">
    <citation type="submission" date="2020-09" db="EMBL/GenBank/DDBJ databases">
        <title>Pelobacter alkaliphilus sp. nov., a novel anaerobic arsenate-reducing bacterium from terrestrial mud volcano.</title>
        <authorList>
            <person name="Khomyakova M.A."/>
            <person name="Merkel A.Y."/>
            <person name="Slobodkin A.I."/>
        </authorList>
    </citation>
    <scope>NUCLEOTIDE SEQUENCE</scope>
    <source>
        <strain evidence="2">M08fum</strain>
    </source>
</reference>
<accession>A0A8J6QSD3</accession>
<feature type="chain" id="PRO_5035203755" evidence="1">
    <location>
        <begin position="25"/>
        <end position="244"/>
    </location>
</feature>
<name>A0A8J6QSD3_9BACT</name>
<dbReference type="AlphaFoldDB" id="A0A8J6QSD3"/>
<evidence type="ECO:0000313" key="2">
    <source>
        <dbReference type="EMBL" id="MBD1400675.1"/>
    </source>
</evidence>
<comment type="caution">
    <text evidence="2">The sequence shown here is derived from an EMBL/GenBank/DDBJ whole genome shotgun (WGS) entry which is preliminary data.</text>
</comment>
<dbReference type="SUPFAM" id="SSF48695">
    <property type="entry name" value="Multiheme cytochromes"/>
    <property type="match status" value="1"/>
</dbReference>
<dbReference type="EMBL" id="JACWUN010000008">
    <property type="protein sequence ID" value="MBD1400675.1"/>
    <property type="molecule type" value="Genomic_DNA"/>
</dbReference>
<evidence type="ECO:0000256" key="1">
    <source>
        <dbReference type="SAM" id="SignalP"/>
    </source>
</evidence>
<sequence>MKKAYWNYLPLLLICLAFPLVASAGNGLGIKGSKHDFSGEDWNNGTLQYGGEVCRVCHAPHDRGLDLWRDADVSGLLWNHKMSTAEYSMYSSNSMAGTIEDQPIGRSKLCLSCHDGTVALDAFGDGPNNGNGDMDTALTGRFVIGALKDGSNLDLRGHHPISLQYVDNDKIGTNGGLHDPADQTWYDLSSVALSLEQGRVECHSCHDVHNRVSVPNTQVLRAGIREGQGGAEHASLLCLTCHNK</sequence>
<dbReference type="InterPro" id="IPR036280">
    <property type="entry name" value="Multihaem_cyt_sf"/>
</dbReference>
<keyword evidence="3" id="KW-1185">Reference proteome</keyword>
<feature type="signal peptide" evidence="1">
    <location>
        <begin position="1"/>
        <end position="24"/>
    </location>
</feature>
<evidence type="ECO:0000313" key="3">
    <source>
        <dbReference type="Proteomes" id="UP000632828"/>
    </source>
</evidence>
<keyword evidence="1" id="KW-0732">Signal</keyword>
<protein>
    <submittedName>
        <fullName evidence="2">Cytochrome C</fullName>
    </submittedName>
</protein>
<organism evidence="2 3">
    <name type="scientific">Pelovirga terrestris</name>
    <dbReference type="NCBI Taxonomy" id="2771352"/>
    <lineage>
        <taxon>Bacteria</taxon>
        <taxon>Pseudomonadati</taxon>
        <taxon>Thermodesulfobacteriota</taxon>
        <taxon>Desulfuromonadia</taxon>
        <taxon>Geobacterales</taxon>
        <taxon>Geobacteraceae</taxon>
        <taxon>Pelovirga</taxon>
    </lineage>
</organism>
<dbReference type="RefSeq" id="WP_191155457.1">
    <property type="nucleotide sequence ID" value="NZ_JACWUN010000008.1"/>
</dbReference>
<gene>
    <name evidence="2" type="ORF">ICT70_08345</name>
</gene>
<dbReference type="Proteomes" id="UP000632828">
    <property type="component" value="Unassembled WGS sequence"/>
</dbReference>